<evidence type="ECO:0000259" key="10">
    <source>
        <dbReference type="Pfam" id="PF07859"/>
    </source>
</evidence>
<dbReference type="SUPFAM" id="SSF51735">
    <property type="entry name" value="NAD(P)-binding Rossmann-fold domains"/>
    <property type="match status" value="1"/>
</dbReference>
<feature type="domain" description="3-hydroxyisobutyrate dehydrogenase-like NAD-binding" evidence="11">
    <location>
        <begin position="547"/>
        <end position="666"/>
    </location>
</feature>
<evidence type="ECO:0000256" key="5">
    <source>
        <dbReference type="ARBA" id="ARBA00023002"/>
    </source>
</evidence>
<evidence type="ECO:0000256" key="2">
    <source>
        <dbReference type="ARBA" id="ARBA00006013"/>
    </source>
</evidence>
<dbReference type="GO" id="GO:0009083">
    <property type="term" value="P:branched-chain amino acid catabolic process"/>
    <property type="evidence" value="ECO:0007669"/>
    <property type="project" value="UniProtKB-KW"/>
</dbReference>
<dbReference type="GO" id="GO:0008442">
    <property type="term" value="F:3-hydroxyisobutyrate dehydrogenase activity"/>
    <property type="evidence" value="ECO:0007669"/>
    <property type="project" value="UniProtKB-EC"/>
</dbReference>
<keyword evidence="6" id="KW-0520">NAD</keyword>
<dbReference type="GO" id="GO:0050661">
    <property type="term" value="F:NADP binding"/>
    <property type="evidence" value="ECO:0007669"/>
    <property type="project" value="InterPro"/>
</dbReference>
<dbReference type="PANTHER" id="PTHR22981">
    <property type="entry name" value="3-HYDROXYISOBUTYRATE DEHYDROGENASE-RELATED"/>
    <property type="match status" value="1"/>
</dbReference>
<evidence type="ECO:0000256" key="3">
    <source>
        <dbReference type="ARBA" id="ARBA00012991"/>
    </source>
</evidence>
<dbReference type="Gene3D" id="3.40.50.720">
    <property type="entry name" value="NAD(P)-binding Rossmann-like Domain"/>
    <property type="match status" value="1"/>
</dbReference>
<evidence type="ECO:0000256" key="7">
    <source>
        <dbReference type="ARBA" id="ARBA00049197"/>
    </source>
</evidence>
<dbReference type="GO" id="GO:0051287">
    <property type="term" value="F:NAD binding"/>
    <property type="evidence" value="ECO:0007669"/>
    <property type="project" value="InterPro"/>
</dbReference>
<keyword evidence="5" id="KW-0560">Oxidoreductase</keyword>
<comment type="catalytic activity">
    <reaction evidence="7">
        <text>3-hydroxy-2-methylpropanoate + NAD(+) = 2-methyl-3-oxopropanoate + NADH + H(+)</text>
        <dbReference type="Rhea" id="RHEA:17681"/>
        <dbReference type="ChEBI" id="CHEBI:11805"/>
        <dbReference type="ChEBI" id="CHEBI:15378"/>
        <dbReference type="ChEBI" id="CHEBI:57540"/>
        <dbReference type="ChEBI" id="CHEBI:57700"/>
        <dbReference type="ChEBI" id="CHEBI:57945"/>
        <dbReference type="EC" id="1.1.1.31"/>
    </reaction>
</comment>
<evidence type="ECO:0000256" key="8">
    <source>
        <dbReference type="SAM" id="MobiDB-lite"/>
    </source>
</evidence>
<accession>A0A2H1GUK2</accession>
<evidence type="ECO:0000256" key="1">
    <source>
        <dbReference type="ARBA" id="ARBA00005109"/>
    </source>
</evidence>
<organism evidence="12 13">
    <name type="scientific">Zymoseptoria tritici ST99CH_1E4</name>
    <dbReference type="NCBI Taxonomy" id="1276532"/>
    <lineage>
        <taxon>Eukaryota</taxon>
        <taxon>Fungi</taxon>
        <taxon>Dikarya</taxon>
        <taxon>Ascomycota</taxon>
        <taxon>Pezizomycotina</taxon>
        <taxon>Dothideomycetes</taxon>
        <taxon>Dothideomycetidae</taxon>
        <taxon>Mycosphaerellales</taxon>
        <taxon>Mycosphaerellaceae</taxon>
        <taxon>Zymoseptoria</taxon>
    </lineage>
</organism>
<evidence type="ECO:0000313" key="12">
    <source>
        <dbReference type="EMBL" id="SMR57255.1"/>
    </source>
</evidence>
<dbReference type="InterPro" id="IPR008927">
    <property type="entry name" value="6-PGluconate_DH-like_C_sf"/>
</dbReference>
<dbReference type="Gene3D" id="3.40.50.1820">
    <property type="entry name" value="alpha/beta hydrolase"/>
    <property type="match status" value="1"/>
</dbReference>
<dbReference type="EMBL" id="LT854260">
    <property type="protein sequence ID" value="SMR57255.1"/>
    <property type="molecule type" value="Genomic_DNA"/>
</dbReference>
<protein>
    <recommendedName>
        <fullName evidence="3">3-hydroxyisobutyrate dehydrogenase</fullName>
        <ecNumber evidence="3">1.1.1.31</ecNumber>
    </recommendedName>
</protein>
<feature type="region of interest" description="Disordered" evidence="8">
    <location>
        <begin position="59"/>
        <end position="83"/>
    </location>
</feature>
<dbReference type="SUPFAM" id="SSF48179">
    <property type="entry name" value="6-phosphogluconate dehydrogenase C-terminal domain-like"/>
    <property type="match status" value="1"/>
</dbReference>
<dbReference type="InterPro" id="IPR029058">
    <property type="entry name" value="AB_hydrolase_fold"/>
</dbReference>
<comment type="similarity">
    <text evidence="2">Belongs to the HIBADH-related family. 3-hydroxyisobutyrate dehydrogenase subfamily.</text>
</comment>
<dbReference type="Pfam" id="PF14833">
    <property type="entry name" value="NAD_binding_11"/>
    <property type="match status" value="1"/>
</dbReference>
<reference evidence="13" key="1">
    <citation type="submission" date="2017-05" db="EMBL/GenBank/DDBJ databases">
        <authorList>
            <person name="Song R."/>
            <person name="Chenine A.L."/>
            <person name="Ruprecht R.M."/>
        </authorList>
    </citation>
    <scope>NUCLEOTIDE SEQUENCE [LARGE SCALE GENOMIC DNA]</scope>
</reference>
<evidence type="ECO:0000256" key="4">
    <source>
        <dbReference type="ARBA" id="ARBA00022456"/>
    </source>
</evidence>
<evidence type="ECO:0000259" key="11">
    <source>
        <dbReference type="Pfam" id="PF14833"/>
    </source>
</evidence>
<dbReference type="InterPro" id="IPR036291">
    <property type="entry name" value="NAD(P)-bd_dom_sf"/>
</dbReference>
<sequence>MPLTSDLQLDAKLFRADQVSEQTAKFNAQLGEIMKSGPKWYEVGAEKYRQMRWNGETPLPKPRVLDSAQTGTIPSRNAGRNLPTRIFRPSSGAAPKSLFLHIHGGGWVLQSEAYQDIMLQSYADRSSLLVISVGYRLAPEDPYPKGNEDCFDAAGWLTDHAKEEYGVELGFIGGDSAGAHLSALTCFWLMENRREWKGKGLVLSFGAFELSGFLPHVHNIEAPVVIDHDIMTKFIPYLPNRTAEQRRDPWISPLYADLAKMNLPPALFLCGTADPLLDDSVFMSAKWAMSGAESILKIYPGGCHGFTFFPVGQTETTEAALKDIETFPDLILLHSHKQDRTTPRQGIQFLHPSFPPDSISIPPPVPSTCPNPSIKTIGYIGLGNAGYLMSSNLPRQSYNLIVHDANAALPARAAASWPNTSVADTSDPATAFATCDLLITMLPNGHIVRDVLLGKDGSQGFAAGLKKGTVVIDTSSSSPYHTQTLGKDLAELGIVLVDAPITQTYMHATDFGESTLMVGCDDPVVFSRVEPVLKCMASYIFHTGGLGSGHAMKTYNNYIMASSIVAMCDSLVSGQKQFGLKPAMMLDVLNVGTGVCFPTLKTFRRDGLTRRYNSGFGLGLLVKDLGITEEVMKGGLETRLPGVLGEYLRDALGEVEEGADHTAVLRG</sequence>
<feature type="domain" description="6-phosphogluconate dehydrogenase NADP-binding" evidence="9">
    <location>
        <begin position="376"/>
        <end position="544"/>
    </location>
</feature>
<dbReference type="InterPro" id="IPR013328">
    <property type="entry name" value="6PGD_dom2"/>
</dbReference>
<comment type="pathway">
    <text evidence="1">Amino-acid degradation; L-valine degradation.</text>
</comment>
<keyword evidence="4" id="KW-0101">Branched-chain amino acid catabolism</keyword>
<dbReference type="InterPro" id="IPR013094">
    <property type="entry name" value="AB_hydrolase_3"/>
</dbReference>
<dbReference type="InterPro" id="IPR006115">
    <property type="entry name" value="6PGDH_NADP-bd"/>
</dbReference>
<name>A0A2H1GUK2_ZYMTR</name>
<dbReference type="EC" id="1.1.1.31" evidence="3"/>
<dbReference type="Gene3D" id="1.10.1040.10">
    <property type="entry name" value="N-(1-d-carboxylethyl)-l-norvaline Dehydrogenase, domain 2"/>
    <property type="match status" value="1"/>
</dbReference>
<feature type="domain" description="Alpha/beta hydrolase fold-3" evidence="10">
    <location>
        <begin position="100"/>
        <end position="307"/>
    </location>
</feature>
<proteinExistence type="inferred from homology"/>
<dbReference type="Pfam" id="PF07859">
    <property type="entry name" value="Abhydrolase_3"/>
    <property type="match status" value="1"/>
</dbReference>
<dbReference type="Pfam" id="PF03446">
    <property type="entry name" value="NAD_binding_2"/>
    <property type="match status" value="1"/>
</dbReference>
<dbReference type="Proteomes" id="UP000245764">
    <property type="component" value="Chromosome 8"/>
</dbReference>
<evidence type="ECO:0000256" key="6">
    <source>
        <dbReference type="ARBA" id="ARBA00023027"/>
    </source>
</evidence>
<dbReference type="SUPFAM" id="SSF53474">
    <property type="entry name" value="alpha/beta-Hydrolases"/>
    <property type="match status" value="1"/>
</dbReference>
<gene>
    <name evidence="12" type="ORF">ZT1E4_G8852</name>
</gene>
<dbReference type="AlphaFoldDB" id="A0A2H1GUK2"/>
<evidence type="ECO:0000313" key="13">
    <source>
        <dbReference type="Proteomes" id="UP000245764"/>
    </source>
</evidence>
<evidence type="ECO:0000259" key="9">
    <source>
        <dbReference type="Pfam" id="PF03446"/>
    </source>
</evidence>
<dbReference type="GO" id="GO:0016787">
    <property type="term" value="F:hydrolase activity"/>
    <property type="evidence" value="ECO:0007669"/>
    <property type="project" value="InterPro"/>
</dbReference>
<dbReference type="PANTHER" id="PTHR22981:SF7">
    <property type="entry name" value="3-HYDROXYISOBUTYRATE DEHYDROGENASE, MITOCHONDRIAL"/>
    <property type="match status" value="1"/>
</dbReference>
<dbReference type="InterPro" id="IPR029154">
    <property type="entry name" value="HIBADH-like_NADP-bd"/>
</dbReference>